<gene>
    <name evidence="7" type="ORF">EDC45_0436</name>
</gene>
<sequence length="244" mass="27629">MSDQKLSSATLEHILAHRSIRQFKAQKLDRALIEQLVDAGRAASTSNHLQCVSIIRVTDEALRSALMHCCSNQEYVQKAPEFWVFCIDFHKHKQICPQAQLDYTEVLLIGAVDTGIMAQNLLLAAESLGLGGVYIGSLRNQMEKVGELLGLPAHCVPLVGLCLGYPDQDPPLKPRLPRESLFFENRYQPLDSELLADYDRQMADYYRRRSDIDMNWSKNVIKSLDKPVRPEVLGYLQKQGFAKK</sequence>
<keyword evidence="8" id="KW-1185">Reference proteome</keyword>
<dbReference type="GO" id="GO:0016491">
    <property type="term" value="F:oxidoreductase activity"/>
    <property type="evidence" value="ECO:0007669"/>
    <property type="project" value="UniProtKB-UniRule"/>
</dbReference>
<dbReference type="PANTHER" id="PTHR43425">
    <property type="entry name" value="OXYGEN-INSENSITIVE NADPH NITROREDUCTASE"/>
    <property type="match status" value="1"/>
</dbReference>
<evidence type="ECO:0000313" key="8">
    <source>
        <dbReference type="Proteomes" id="UP000295657"/>
    </source>
</evidence>
<evidence type="ECO:0000256" key="3">
    <source>
        <dbReference type="ARBA" id="ARBA00022643"/>
    </source>
</evidence>
<comment type="similarity">
    <text evidence="1 5">Belongs to the flavin oxidoreductase frp family.</text>
</comment>
<dbReference type="CDD" id="cd02146">
    <property type="entry name" value="NfsA-like"/>
    <property type="match status" value="1"/>
</dbReference>
<dbReference type="OrthoDB" id="3181400at2"/>
<dbReference type="SUPFAM" id="SSF55469">
    <property type="entry name" value="FMN-dependent nitroreductase-like"/>
    <property type="match status" value="1"/>
</dbReference>
<evidence type="ECO:0000259" key="6">
    <source>
        <dbReference type="Pfam" id="PF00881"/>
    </source>
</evidence>
<dbReference type="NCBIfam" id="NF008033">
    <property type="entry name" value="PRK10765.1"/>
    <property type="match status" value="1"/>
</dbReference>
<reference evidence="7 8" key="1">
    <citation type="submission" date="2019-03" db="EMBL/GenBank/DDBJ databases">
        <title>Genomic Encyclopedia of Type Strains, Phase IV (KMG-IV): sequencing the most valuable type-strain genomes for metagenomic binning, comparative biology and taxonomic classification.</title>
        <authorList>
            <person name="Goeker M."/>
        </authorList>
    </citation>
    <scope>NUCLEOTIDE SEQUENCE [LARGE SCALE GENOMIC DNA]</scope>
    <source>
        <strain evidence="7 8">DSM 28403</strain>
    </source>
</reference>
<keyword evidence="3 5" id="KW-0288">FMN</keyword>
<evidence type="ECO:0000313" key="7">
    <source>
        <dbReference type="EMBL" id="TDQ59776.1"/>
    </source>
</evidence>
<organism evidence="7 8">
    <name type="scientific">Mesocricetibacter intestinalis</name>
    <dbReference type="NCBI Taxonomy" id="1521930"/>
    <lineage>
        <taxon>Bacteria</taxon>
        <taxon>Pseudomonadati</taxon>
        <taxon>Pseudomonadota</taxon>
        <taxon>Gammaproteobacteria</taxon>
        <taxon>Pasteurellales</taxon>
        <taxon>Pasteurellaceae</taxon>
        <taxon>Mesocricetibacter</taxon>
    </lineage>
</organism>
<dbReference type="Pfam" id="PF00881">
    <property type="entry name" value="Nitroreductase"/>
    <property type="match status" value="1"/>
</dbReference>
<evidence type="ECO:0000256" key="1">
    <source>
        <dbReference type="ARBA" id="ARBA00008366"/>
    </source>
</evidence>
<dbReference type="EMBL" id="SNYQ01000001">
    <property type="protein sequence ID" value="TDQ59776.1"/>
    <property type="molecule type" value="Genomic_DNA"/>
</dbReference>
<accession>A0A4R6VD29</accession>
<keyword evidence="5" id="KW-0521">NADP</keyword>
<name>A0A4R6VD29_9PAST</name>
<evidence type="ECO:0000256" key="2">
    <source>
        <dbReference type="ARBA" id="ARBA00022630"/>
    </source>
</evidence>
<dbReference type="InterPro" id="IPR029479">
    <property type="entry name" value="Nitroreductase"/>
</dbReference>
<keyword evidence="2 5" id="KW-0285">Flavoprotein</keyword>
<proteinExistence type="inferred from homology"/>
<evidence type="ECO:0000256" key="4">
    <source>
        <dbReference type="ARBA" id="ARBA00023002"/>
    </source>
</evidence>
<feature type="domain" description="Nitroreductase" evidence="6">
    <location>
        <begin position="15"/>
        <end position="165"/>
    </location>
</feature>
<comment type="caution">
    <text evidence="7">The sequence shown here is derived from an EMBL/GenBank/DDBJ whole genome shotgun (WGS) entry which is preliminary data.</text>
</comment>
<dbReference type="Proteomes" id="UP000295657">
    <property type="component" value="Unassembled WGS sequence"/>
</dbReference>
<evidence type="ECO:0000256" key="5">
    <source>
        <dbReference type="PIRNR" id="PIRNR005426"/>
    </source>
</evidence>
<dbReference type="InterPro" id="IPR000415">
    <property type="entry name" value="Nitroreductase-like"/>
</dbReference>
<dbReference type="RefSeq" id="WP_133542995.1">
    <property type="nucleotide sequence ID" value="NZ_SNYQ01000001.1"/>
</dbReference>
<dbReference type="Gene3D" id="3.40.109.10">
    <property type="entry name" value="NADH Oxidase"/>
    <property type="match status" value="1"/>
</dbReference>
<dbReference type="InterPro" id="IPR016446">
    <property type="entry name" value="Flavin_OxRdtase_Frp"/>
</dbReference>
<dbReference type="AlphaFoldDB" id="A0A4R6VD29"/>
<protein>
    <submittedName>
        <fullName evidence="7">Nitroreductase</fullName>
    </submittedName>
</protein>
<keyword evidence="4 5" id="KW-0560">Oxidoreductase</keyword>
<dbReference type="PIRSF" id="PIRSF005426">
    <property type="entry name" value="Frp"/>
    <property type="match status" value="1"/>
</dbReference>
<dbReference type="PANTHER" id="PTHR43425:SF2">
    <property type="entry name" value="OXYGEN-INSENSITIVE NADPH NITROREDUCTASE"/>
    <property type="match status" value="1"/>
</dbReference>